<organism evidence="2 3">
    <name type="scientific">Thalassotalea fonticola</name>
    <dbReference type="NCBI Taxonomy" id="3065649"/>
    <lineage>
        <taxon>Bacteria</taxon>
        <taxon>Pseudomonadati</taxon>
        <taxon>Pseudomonadota</taxon>
        <taxon>Gammaproteobacteria</taxon>
        <taxon>Alteromonadales</taxon>
        <taxon>Colwelliaceae</taxon>
        <taxon>Thalassotalea</taxon>
    </lineage>
</organism>
<protein>
    <submittedName>
        <fullName evidence="2">Uncharacterized protein</fullName>
    </submittedName>
</protein>
<proteinExistence type="predicted"/>
<keyword evidence="3" id="KW-1185">Reference proteome</keyword>
<dbReference type="Proteomes" id="UP001301442">
    <property type="component" value="Chromosome"/>
</dbReference>
<evidence type="ECO:0000256" key="1">
    <source>
        <dbReference type="SAM" id="Phobius"/>
    </source>
</evidence>
<evidence type="ECO:0000313" key="2">
    <source>
        <dbReference type="EMBL" id="WOH36427.1"/>
    </source>
</evidence>
<evidence type="ECO:0000313" key="3">
    <source>
        <dbReference type="Proteomes" id="UP001301442"/>
    </source>
</evidence>
<dbReference type="RefSeq" id="WP_348395240.1">
    <property type="nucleotide sequence ID" value="NZ_CP136600.1"/>
</dbReference>
<feature type="transmembrane region" description="Helical" evidence="1">
    <location>
        <begin position="7"/>
        <end position="29"/>
    </location>
</feature>
<sequence length="93" mass="10546">MFSIVTAIAEAVFALISAFVEFIAGFFVAAGETLSLIDLGALLVVLFLEVILWFILWLVELAISLIKWRKPQFIKKPVLWRPKPKLKNNKNSE</sequence>
<keyword evidence="1" id="KW-0812">Transmembrane</keyword>
<reference evidence="2 3" key="1">
    <citation type="submission" date="2023-09" db="EMBL/GenBank/DDBJ databases">
        <authorList>
            <person name="Qi X."/>
        </authorList>
    </citation>
    <scope>NUCLEOTIDE SEQUENCE [LARGE SCALE GENOMIC DNA]</scope>
    <source>
        <strain evidence="2 3">S1-1</strain>
    </source>
</reference>
<feature type="transmembrane region" description="Helical" evidence="1">
    <location>
        <begin position="41"/>
        <end position="66"/>
    </location>
</feature>
<keyword evidence="1" id="KW-1133">Transmembrane helix</keyword>
<keyword evidence="1" id="KW-0472">Membrane</keyword>
<dbReference type="EMBL" id="CP136600">
    <property type="protein sequence ID" value="WOH36427.1"/>
    <property type="molecule type" value="Genomic_DNA"/>
</dbReference>
<name>A0ABZ0GLJ4_9GAMM</name>
<gene>
    <name evidence="2" type="ORF">RI844_13725</name>
</gene>
<accession>A0ABZ0GLJ4</accession>